<dbReference type="KEGG" id="mad:HP15_2858"/>
<name>E4PMB0_MARAH</name>
<protein>
    <submittedName>
        <fullName evidence="1">Uncharacterized protein</fullName>
    </submittedName>
</protein>
<accession>E4PMB0</accession>
<evidence type="ECO:0000313" key="1">
    <source>
        <dbReference type="EMBL" id="ADP98622.1"/>
    </source>
</evidence>
<evidence type="ECO:0000313" key="2">
    <source>
        <dbReference type="Proteomes" id="UP000007077"/>
    </source>
</evidence>
<gene>
    <name evidence="1" type="ordered locus">HP15_2858</name>
</gene>
<sequence length="50" mass="5815">MVILASLLSRSFVTVRMSEKRDRRILCTLVFCLGLCFSKNMYQTRAIKQS</sequence>
<dbReference type="EMBL" id="CP001978">
    <property type="protein sequence ID" value="ADP98622.1"/>
    <property type="molecule type" value="Genomic_DNA"/>
</dbReference>
<organism evidence="1 2">
    <name type="scientific">Marinobacter adhaerens (strain DSM 23420 / HP15)</name>
    <dbReference type="NCBI Taxonomy" id="225937"/>
    <lineage>
        <taxon>Bacteria</taxon>
        <taxon>Pseudomonadati</taxon>
        <taxon>Pseudomonadota</taxon>
        <taxon>Gammaproteobacteria</taxon>
        <taxon>Pseudomonadales</taxon>
        <taxon>Marinobacteraceae</taxon>
        <taxon>Marinobacter</taxon>
    </lineage>
</organism>
<dbReference type="STRING" id="225937.HP15_2858"/>
<dbReference type="AlphaFoldDB" id="E4PMB0"/>
<reference evidence="2" key="2">
    <citation type="submission" date="2010-02" db="EMBL/GenBank/DDBJ databases">
        <title>Complete genome sequence of Marinobacter adhaerens type strain (HP15).</title>
        <authorList>
            <person name="Gaerdes A.A.M."/>
            <person name="Kaeppel E."/>
            <person name="Shezad A."/>
            <person name="Seebah S."/>
            <person name="Teeling H."/>
            <person name="Yarza P."/>
            <person name="Gloeckner F.O."/>
            <person name="Ullrich M.S."/>
        </authorList>
    </citation>
    <scope>NUCLEOTIDE SEQUENCE [LARGE SCALE GENOMIC DNA]</scope>
    <source>
        <strain evidence="2">DSM 23420 / HP15</strain>
    </source>
</reference>
<proteinExistence type="predicted"/>
<dbReference type="Proteomes" id="UP000007077">
    <property type="component" value="Chromosome"/>
</dbReference>
<reference evidence="1 2" key="1">
    <citation type="journal article" date="2010" name="Stand. Genomic Sci.">
        <title>Complete genome sequence of Marinobacter adhaerens type strain (HP15), a diatom-interacting marine microorganism.</title>
        <authorList>
            <person name="Gardes A."/>
            <person name="Kaeppel E."/>
            <person name="Shehzad A."/>
            <person name="Seebah S."/>
            <person name="Teeling H."/>
            <person name="Yarza P."/>
            <person name="Glockner F.O."/>
            <person name="Grossart H.P."/>
            <person name="Ullrich M.S."/>
        </authorList>
    </citation>
    <scope>NUCLEOTIDE SEQUENCE [LARGE SCALE GENOMIC DNA]</scope>
    <source>
        <strain evidence="2">DSM 23420 / HP15</strain>
    </source>
</reference>
<dbReference type="HOGENOM" id="CLU_3119534_0_0_6"/>